<feature type="domain" description="Carbohydrate kinase PfkB" evidence="14">
    <location>
        <begin position="4"/>
        <end position="299"/>
    </location>
</feature>
<keyword evidence="16" id="KW-1185">Reference proteome</keyword>
<dbReference type="InterPro" id="IPR011611">
    <property type="entry name" value="PfkB_dom"/>
</dbReference>
<evidence type="ECO:0000256" key="7">
    <source>
        <dbReference type="ARBA" id="ARBA00022741"/>
    </source>
</evidence>
<keyword evidence="10 13" id="KW-0460">Magnesium</keyword>
<feature type="binding site" evidence="13">
    <location>
        <begin position="254"/>
        <end position="255"/>
    </location>
    <ligand>
        <name>ATP</name>
        <dbReference type="ChEBI" id="CHEBI:30616"/>
    </ligand>
</feature>
<comment type="subcellular location">
    <subcellularLocation>
        <location evidence="13">Cytoplasm</location>
    </subcellularLocation>
    <subcellularLocation>
        <location evidence="13">Nucleus</location>
    </subcellularLocation>
</comment>
<evidence type="ECO:0000313" key="16">
    <source>
        <dbReference type="Proteomes" id="UP001154078"/>
    </source>
</evidence>
<evidence type="ECO:0000256" key="13">
    <source>
        <dbReference type="HAMAP-Rule" id="MF_03215"/>
    </source>
</evidence>
<evidence type="ECO:0000256" key="4">
    <source>
        <dbReference type="ARBA" id="ARBA00022490"/>
    </source>
</evidence>
<comment type="function">
    <text evidence="13">Catalyzes the phosphorylation of ribose at O-5 in a reaction requiring ATP and magnesium. The resulting D-ribose-5-phosphate can then be used either for sythesis of nucleotides, histidine, and tryptophan, or as a component of the pentose phosphate pathway.</text>
</comment>
<organism evidence="15 16">
    <name type="scientific">Brassicogethes aeneus</name>
    <name type="common">Rape pollen beetle</name>
    <name type="synonym">Meligethes aeneus</name>
    <dbReference type="NCBI Taxonomy" id="1431903"/>
    <lineage>
        <taxon>Eukaryota</taxon>
        <taxon>Metazoa</taxon>
        <taxon>Ecdysozoa</taxon>
        <taxon>Arthropoda</taxon>
        <taxon>Hexapoda</taxon>
        <taxon>Insecta</taxon>
        <taxon>Pterygota</taxon>
        <taxon>Neoptera</taxon>
        <taxon>Endopterygota</taxon>
        <taxon>Coleoptera</taxon>
        <taxon>Polyphaga</taxon>
        <taxon>Cucujiformia</taxon>
        <taxon>Nitidulidae</taxon>
        <taxon>Meligethinae</taxon>
        <taxon>Brassicogethes</taxon>
    </lineage>
</organism>
<evidence type="ECO:0000256" key="12">
    <source>
        <dbReference type="ARBA" id="ARBA00023277"/>
    </source>
</evidence>
<dbReference type="PANTHER" id="PTHR10584">
    <property type="entry name" value="SUGAR KINASE"/>
    <property type="match status" value="1"/>
</dbReference>
<keyword evidence="8 13" id="KW-0418">Kinase</keyword>
<dbReference type="SUPFAM" id="SSF53613">
    <property type="entry name" value="Ribokinase-like"/>
    <property type="match status" value="1"/>
</dbReference>
<sequence>MASTDIVVVGSCMIDFVSYTSRLPKVGETIHGSKFVTNFGGKGANQCVAAAKLGGKTTLVARVGDDIWGEKYIENLKRENVNTEFIKKTDNSTSGIAQIIVSEAGENQIVIVAGANAKLNANDVISAKSAIERASVVILQLETSVEVAIKTLELSKGISILNGAPALSTYDLKLLTLPTIFCVNETEAAIFTGLSSVNNVSEAETAARHLIGKGCNSVLITLGPQGAIYLNKDDHKLLHVSSPKVQSVDTTGAGDAFIGALAFVLANQKGVTMEMAMKIACHVAADSVTRAGTQISFPNAKILPNIK</sequence>
<feature type="binding site" evidence="13">
    <location>
        <position position="296"/>
    </location>
    <ligand>
        <name>K(+)</name>
        <dbReference type="ChEBI" id="CHEBI:29103"/>
    </ligand>
</feature>
<feature type="binding site" evidence="13">
    <location>
        <position position="287"/>
    </location>
    <ligand>
        <name>K(+)</name>
        <dbReference type="ChEBI" id="CHEBI:29103"/>
    </ligand>
</feature>
<evidence type="ECO:0000256" key="6">
    <source>
        <dbReference type="ARBA" id="ARBA00022723"/>
    </source>
</evidence>
<dbReference type="EMBL" id="OV121140">
    <property type="protein sequence ID" value="CAH0563562.1"/>
    <property type="molecule type" value="Genomic_DNA"/>
</dbReference>
<dbReference type="Pfam" id="PF00294">
    <property type="entry name" value="PfkB"/>
    <property type="match status" value="1"/>
</dbReference>
<dbReference type="AlphaFoldDB" id="A0A9P0BDU2"/>
<dbReference type="PROSITE" id="PS00584">
    <property type="entry name" value="PFKB_KINASES_2"/>
    <property type="match status" value="1"/>
</dbReference>
<keyword evidence="6 13" id="KW-0479">Metal-binding</keyword>
<dbReference type="OrthoDB" id="415590at2759"/>
<feature type="binding site" evidence="13">
    <location>
        <position position="255"/>
    </location>
    <ligand>
        <name>substrate</name>
    </ligand>
</feature>
<keyword evidence="11 13" id="KW-0630">Potassium</keyword>
<evidence type="ECO:0000256" key="8">
    <source>
        <dbReference type="ARBA" id="ARBA00022777"/>
    </source>
</evidence>
<evidence type="ECO:0000256" key="9">
    <source>
        <dbReference type="ARBA" id="ARBA00022840"/>
    </source>
</evidence>
<feature type="binding site" evidence="13">
    <location>
        <begin position="41"/>
        <end position="45"/>
    </location>
    <ligand>
        <name>substrate</name>
    </ligand>
</feature>
<feature type="binding site" evidence="13">
    <location>
        <position position="142"/>
    </location>
    <ligand>
        <name>substrate</name>
    </ligand>
</feature>
<comment type="catalytic activity">
    <reaction evidence="13">
        <text>D-ribose + ATP = D-ribose 5-phosphate + ADP + H(+)</text>
        <dbReference type="Rhea" id="RHEA:13697"/>
        <dbReference type="ChEBI" id="CHEBI:15378"/>
        <dbReference type="ChEBI" id="CHEBI:30616"/>
        <dbReference type="ChEBI" id="CHEBI:47013"/>
        <dbReference type="ChEBI" id="CHEBI:78346"/>
        <dbReference type="ChEBI" id="CHEBI:456216"/>
        <dbReference type="EC" id="2.7.1.15"/>
    </reaction>
</comment>
<keyword evidence="5 13" id="KW-0808">Transferase</keyword>
<gene>
    <name evidence="15" type="ORF">MELIAE_LOCUS12354</name>
</gene>
<keyword evidence="7 13" id="KW-0547">Nucleotide-binding</keyword>
<keyword evidence="9 13" id="KW-0067">ATP-binding</keyword>
<comment type="similarity">
    <text evidence="1">Belongs to the carbohydrate kinase pfkB family.</text>
</comment>
<evidence type="ECO:0000256" key="11">
    <source>
        <dbReference type="ARBA" id="ARBA00022958"/>
    </source>
</evidence>
<dbReference type="GO" id="GO:0005829">
    <property type="term" value="C:cytosol"/>
    <property type="evidence" value="ECO:0007669"/>
    <property type="project" value="TreeGrafter"/>
</dbReference>
<comment type="caution">
    <text evidence="13">Lacks conserved residue(s) required for the propagation of feature annotation.</text>
</comment>
<evidence type="ECO:0000313" key="15">
    <source>
        <dbReference type="EMBL" id="CAH0563562.1"/>
    </source>
</evidence>
<dbReference type="Proteomes" id="UP001154078">
    <property type="component" value="Chromosome 9"/>
</dbReference>
<dbReference type="InterPro" id="IPR011877">
    <property type="entry name" value="Ribokinase"/>
</dbReference>
<feature type="binding site" evidence="13">
    <location>
        <begin position="221"/>
        <end position="226"/>
    </location>
    <ligand>
        <name>ATP</name>
        <dbReference type="ChEBI" id="CHEBI:30616"/>
    </ligand>
</feature>
<dbReference type="HAMAP" id="MF_01987">
    <property type="entry name" value="Ribokinase"/>
    <property type="match status" value="1"/>
</dbReference>
<feature type="binding site" evidence="13">
    <location>
        <position position="292"/>
    </location>
    <ligand>
        <name>K(+)</name>
        <dbReference type="ChEBI" id="CHEBI:29103"/>
    </ligand>
</feature>
<dbReference type="GO" id="GO:0046872">
    <property type="term" value="F:metal ion binding"/>
    <property type="evidence" value="ECO:0007669"/>
    <property type="project" value="UniProtKB-KW"/>
</dbReference>
<evidence type="ECO:0000256" key="1">
    <source>
        <dbReference type="ARBA" id="ARBA00005380"/>
    </source>
</evidence>
<dbReference type="InterPro" id="IPR002173">
    <property type="entry name" value="Carboh/pur_kinase_PfkB_CS"/>
</dbReference>
<dbReference type="InterPro" id="IPR002139">
    <property type="entry name" value="Ribo/fructo_kinase"/>
</dbReference>
<feature type="binding site" evidence="13">
    <location>
        <position position="290"/>
    </location>
    <ligand>
        <name>K(+)</name>
        <dbReference type="ChEBI" id="CHEBI:29103"/>
    </ligand>
</feature>
<feature type="binding site" evidence="13">
    <location>
        <position position="184"/>
    </location>
    <ligand>
        <name>ATP</name>
        <dbReference type="ChEBI" id="CHEBI:30616"/>
    </ligand>
</feature>
<keyword evidence="4 13" id="KW-0963">Cytoplasm</keyword>
<name>A0A9P0BDU2_BRAAE</name>
<evidence type="ECO:0000256" key="2">
    <source>
        <dbReference type="ARBA" id="ARBA00012035"/>
    </source>
</evidence>
<feature type="binding site" evidence="13">
    <location>
        <position position="249"/>
    </location>
    <ligand>
        <name>K(+)</name>
        <dbReference type="ChEBI" id="CHEBI:29103"/>
    </ligand>
</feature>
<comment type="activity regulation">
    <text evidence="13">Activated by a monovalent cation that binds near, but not in, the active site. The most likely occupant of the site in vivo is potassium. Ion binding induces a conformational change that may alter substrate affinity.</text>
</comment>
<dbReference type="GO" id="GO:0005634">
    <property type="term" value="C:nucleus"/>
    <property type="evidence" value="ECO:0007669"/>
    <property type="project" value="UniProtKB-SubCell"/>
</dbReference>
<protein>
    <recommendedName>
        <fullName evidence="3 13">Ribokinase</fullName>
        <shortName evidence="13">RK</shortName>
        <ecNumber evidence="2 13">2.7.1.15</ecNumber>
    </recommendedName>
</protein>
<evidence type="ECO:0000256" key="10">
    <source>
        <dbReference type="ARBA" id="ARBA00022842"/>
    </source>
</evidence>
<dbReference type="NCBIfam" id="TIGR02152">
    <property type="entry name" value="D_ribokin_bact"/>
    <property type="match status" value="1"/>
</dbReference>
<dbReference type="FunFam" id="3.40.1190.20:FF:000010">
    <property type="entry name" value="Ribokinase"/>
    <property type="match status" value="1"/>
</dbReference>
<dbReference type="GO" id="GO:0019303">
    <property type="term" value="P:D-ribose catabolic process"/>
    <property type="evidence" value="ECO:0007669"/>
    <property type="project" value="UniProtKB-UniRule"/>
</dbReference>
<comment type="cofactor">
    <cofactor evidence="13">
        <name>Mg(2+)</name>
        <dbReference type="ChEBI" id="CHEBI:18420"/>
    </cofactor>
    <text evidence="13">Requires a divalent cation, most likely magnesium in vivo, as an electrophilic catalyst to aid phosphoryl group transfer. It is the chelate of the metal and the nucleotide that is the actual substrate.</text>
</comment>
<dbReference type="PANTHER" id="PTHR10584:SF166">
    <property type="entry name" value="RIBOKINASE"/>
    <property type="match status" value="1"/>
</dbReference>
<evidence type="ECO:0000259" key="14">
    <source>
        <dbReference type="Pfam" id="PF00294"/>
    </source>
</evidence>
<dbReference type="GO" id="GO:0005524">
    <property type="term" value="F:ATP binding"/>
    <property type="evidence" value="ECO:0007669"/>
    <property type="project" value="UniProtKB-UniRule"/>
</dbReference>
<proteinExistence type="inferred from homology"/>
<reference evidence="15" key="1">
    <citation type="submission" date="2021-12" db="EMBL/GenBank/DDBJ databases">
        <authorList>
            <person name="King R."/>
        </authorList>
    </citation>
    <scope>NUCLEOTIDE SEQUENCE</scope>
</reference>
<feature type="binding site" evidence="13">
    <location>
        <position position="251"/>
    </location>
    <ligand>
        <name>K(+)</name>
        <dbReference type="ChEBI" id="CHEBI:29103"/>
    </ligand>
</feature>
<accession>A0A9P0BDU2</accession>
<keyword evidence="13" id="KW-0539">Nucleus</keyword>
<feature type="active site" description="Proton acceptor" evidence="13">
    <location>
        <position position="255"/>
    </location>
</feature>
<evidence type="ECO:0000256" key="5">
    <source>
        <dbReference type="ARBA" id="ARBA00022679"/>
    </source>
</evidence>
<dbReference type="InterPro" id="IPR029056">
    <property type="entry name" value="Ribokinase-like"/>
</dbReference>
<dbReference type="PRINTS" id="PR00990">
    <property type="entry name" value="RIBOKINASE"/>
</dbReference>
<comment type="pathway">
    <text evidence="13">Carbohydrate metabolism; D-ribose degradation; D-ribose 5-phosphate from beta-D-ribopyranose: step 2/2.</text>
</comment>
<dbReference type="GO" id="GO:0004747">
    <property type="term" value="F:ribokinase activity"/>
    <property type="evidence" value="ECO:0007669"/>
    <property type="project" value="UniProtKB-UniRule"/>
</dbReference>
<dbReference type="EC" id="2.7.1.15" evidence="2 13"/>
<comment type="subunit">
    <text evidence="13">Homodimer.</text>
</comment>
<dbReference type="CDD" id="cd01174">
    <property type="entry name" value="ribokinase"/>
    <property type="match status" value="1"/>
</dbReference>
<comment type="similarity">
    <text evidence="13">Belongs to the carbohydrate kinase PfkB family. Ribokinase subfamily.</text>
</comment>
<evidence type="ECO:0000256" key="3">
    <source>
        <dbReference type="ARBA" id="ARBA00016943"/>
    </source>
</evidence>
<keyword evidence="12 13" id="KW-0119">Carbohydrate metabolism</keyword>
<dbReference type="Gene3D" id="3.40.1190.20">
    <property type="match status" value="1"/>
</dbReference>
<feature type="binding site" evidence="13">
    <location>
        <begin position="13"/>
        <end position="15"/>
    </location>
    <ligand>
        <name>substrate</name>
    </ligand>
</feature>